<evidence type="ECO:0000256" key="3">
    <source>
        <dbReference type="ARBA" id="ARBA00022692"/>
    </source>
</evidence>
<evidence type="ECO:0000256" key="7">
    <source>
        <dbReference type="RuleBase" id="RU000477"/>
    </source>
</evidence>
<evidence type="ECO:0000256" key="1">
    <source>
        <dbReference type="ARBA" id="ARBA00004127"/>
    </source>
</evidence>
<protein>
    <recommendedName>
        <fullName evidence="12">Aquaporin</fullName>
    </recommendedName>
</protein>
<dbReference type="GO" id="GO:0012505">
    <property type="term" value="C:endomembrane system"/>
    <property type="evidence" value="ECO:0007669"/>
    <property type="project" value="UniProtKB-SubCell"/>
</dbReference>
<sequence>MQLLQNAFNILSTRSPPGIILSLATVFLQNGEFKSAYIHEFIGTLLMVFFTFSAGKWIGENSLPVAWIAHAFGVVAADYIGGGPHVNPGVTLSMFALGKCSYTEAYVRIAGAMAGGLFAFPIFRGFSSTFGLTPLGGPGFLLDEDDEDIHLKVSAAFFSEMSATFLLLMAIYFLNWELNFGKYHYWIKQPLTAVAIRYLIEVFPSAGPAMNPMLGTTWAVFSSDGNYPSDAEHYWIYWAGPFVGATLASFVYVIYAGGTFFGATVPFGPIKDSAKASSAIPATSEESTTTKSKKKKGGKKD</sequence>
<evidence type="ECO:0000313" key="11">
    <source>
        <dbReference type="EMBL" id="CAD8425482.1"/>
    </source>
</evidence>
<evidence type="ECO:0008006" key="12">
    <source>
        <dbReference type="Google" id="ProtNLM"/>
    </source>
</evidence>
<keyword evidence="6 9" id="KW-0472">Membrane</keyword>
<feature type="region of interest" description="Disordered" evidence="8">
    <location>
        <begin position="276"/>
        <end position="301"/>
    </location>
</feature>
<feature type="transmembrane region" description="Helical" evidence="9">
    <location>
        <begin position="153"/>
        <end position="174"/>
    </location>
</feature>
<evidence type="ECO:0000256" key="9">
    <source>
        <dbReference type="SAM" id="Phobius"/>
    </source>
</evidence>
<dbReference type="GO" id="GO:0019755">
    <property type="term" value="P:one-carbon compound transport"/>
    <property type="evidence" value="ECO:0007669"/>
    <property type="project" value="UniProtKB-ARBA"/>
</dbReference>
<evidence type="ECO:0000313" key="10">
    <source>
        <dbReference type="EMBL" id="CAD8425481.1"/>
    </source>
</evidence>
<dbReference type="InterPro" id="IPR034294">
    <property type="entry name" value="Aquaporin_transptr"/>
</dbReference>
<dbReference type="SUPFAM" id="SSF81338">
    <property type="entry name" value="Aquaporin-like"/>
    <property type="match status" value="1"/>
</dbReference>
<evidence type="ECO:0000256" key="2">
    <source>
        <dbReference type="ARBA" id="ARBA00022448"/>
    </source>
</evidence>
<feature type="transmembrane region" description="Helical" evidence="9">
    <location>
        <begin position="234"/>
        <end position="255"/>
    </location>
</feature>
<feature type="transmembrane region" description="Helical" evidence="9">
    <location>
        <begin position="105"/>
        <end position="123"/>
    </location>
</feature>
<dbReference type="GO" id="GO:0015250">
    <property type="term" value="F:water channel activity"/>
    <property type="evidence" value="ECO:0007669"/>
    <property type="project" value="TreeGrafter"/>
</dbReference>
<comment type="subcellular location">
    <subcellularLocation>
        <location evidence="1">Endomembrane system</location>
        <topology evidence="1">Multi-pass membrane protein</topology>
    </subcellularLocation>
</comment>
<dbReference type="PANTHER" id="PTHR45665">
    <property type="entry name" value="AQUAPORIN-8"/>
    <property type="match status" value="1"/>
</dbReference>
<evidence type="ECO:0000256" key="6">
    <source>
        <dbReference type="ARBA" id="ARBA00023136"/>
    </source>
</evidence>
<name>A0A6T8P7Q3_9STRA</name>
<proteinExistence type="inferred from homology"/>
<accession>A0A6T8P7Q3</accession>
<dbReference type="InterPro" id="IPR000425">
    <property type="entry name" value="MIP"/>
</dbReference>
<evidence type="ECO:0000256" key="8">
    <source>
        <dbReference type="SAM" id="MobiDB-lite"/>
    </source>
</evidence>
<keyword evidence="5 9" id="KW-1133">Transmembrane helix</keyword>
<evidence type="ECO:0000256" key="4">
    <source>
        <dbReference type="ARBA" id="ARBA00022737"/>
    </source>
</evidence>
<reference evidence="11" key="1">
    <citation type="submission" date="2021-01" db="EMBL/GenBank/DDBJ databases">
        <authorList>
            <person name="Corre E."/>
            <person name="Pelletier E."/>
            <person name="Niang G."/>
            <person name="Scheremetjew M."/>
            <person name="Finn R."/>
            <person name="Kale V."/>
            <person name="Holt S."/>
            <person name="Cochrane G."/>
            <person name="Meng A."/>
            <person name="Brown T."/>
            <person name="Cohen L."/>
        </authorList>
    </citation>
    <scope>NUCLEOTIDE SEQUENCE</scope>
    <source>
        <strain evidence="11">CCAP1064/1</strain>
    </source>
</reference>
<dbReference type="PANTHER" id="PTHR45665:SF9">
    <property type="entry name" value="AQUAPORIN-8"/>
    <property type="match status" value="1"/>
</dbReference>
<keyword evidence="3 7" id="KW-0812">Transmembrane</keyword>
<comment type="similarity">
    <text evidence="7">Belongs to the MIP/aquaporin (TC 1.A.8) family.</text>
</comment>
<dbReference type="Gene3D" id="1.20.1080.10">
    <property type="entry name" value="Glycerol uptake facilitator protein"/>
    <property type="match status" value="1"/>
</dbReference>
<dbReference type="InterPro" id="IPR023271">
    <property type="entry name" value="Aquaporin-like"/>
</dbReference>
<dbReference type="PRINTS" id="PR00783">
    <property type="entry name" value="MINTRINSICP"/>
</dbReference>
<evidence type="ECO:0000256" key="5">
    <source>
        <dbReference type="ARBA" id="ARBA00022989"/>
    </source>
</evidence>
<keyword evidence="2 7" id="KW-0813">Transport</keyword>
<feature type="compositionally biased region" description="Basic residues" evidence="8">
    <location>
        <begin position="291"/>
        <end position="301"/>
    </location>
</feature>
<dbReference type="GO" id="GO:0005737">
    <property type="term" value="C:cytoplasm"/>
    <property type="evidence" value="ECO:0007669"/>
    <property type="project" value="UniProtKB-ARBA"/>
</dbReference>
<dbReference type="EMBL" id="HBEL01046516">
    <property type="protein sequence ID" value="CAD8425481.1"/>
    <property type="molecule type" value="Transcribed_RNA"/>
</dbReference>
<organism evidence="11">
    <name type="scientific">Proboscia inermis</name>
    <dbReference type="NCBI Taxonomy" id="420281"/>
    <lineage>
        <taxon>Eukaryota</taxon>
        <taxon>Sar</taxon>
        <taxon>Stramenopiles</taxon>
        <taxon>Ochrophyta</taxon>
        <taxon>Bacillariophyta</taxon>
        <taxon>Coscinodiscophyceae</taxon>
        <taxon>Rhizosoleniophycidae</taxon>
        <taxon>Rhizosoleniales</taxon>
        <taxon>Rhizosoleniaceae</taxon>
        <taxon>Proboscia</taxon>
    </lineage>
</organism>
<dbReference type="AlphaFoldDB" id="A0A6T8P7Q3"/>
<keyword evidence="4" id="KW-0677">Repeat</keyword>
<dbReference type="Pfam" id="PF00230">
    <property type="entry name" value="MIP"/>
    <property type="match status" value="1"/>
</dbReference>
<gene>
    <name evidence="10" type="ORF">PINE0816_LOCUS21641</name>
    <name evidence="11" type="ORF">PINE0816_LOCUS21642</name>
</gene>
<feature type="transmembrane region" description="Helical" evidence="9">
    <location>
        <begin position="195"/>
        <end position="214"/>
    </location>
</feature>
<dbReference type="EMBL" id="HBEL01046517">
    <property type="protein sequence ID" value="CAD8425482.1"/>
    <property type="molecule type" value="Transcribed_RNA"/>
</dbReference>
<dbReference type="GO" id="GO:0016020">
    <property type="term" value="C:membrane"/>
    <property type="evidence" value="ECO:0007669"/>
    <property type="project" value="InterPro"/>
</dbReference>